<dbReference type="InterPro" id="IPR012341">
    <property type="entry name" value="6hp_glycosidase-like_sf"/>
</dbReference>
<name>A0ABV6LMJ4_9BACI</name>
<evidence type="ECO:0000259" key="1">
    <source>
        <dbReference type="Pfam" id="PF13575"/>
    </source>
</evidence>
<accession>A0ABV6LMJ4</accession>
<proteinExistence type="predicted"/>
<dbReference type="PANTHER" id="PTHR12736:SF7">
    <property type="entry name" value="LANC-LIKE PROTEIN 3"/>
    <property type="match status" value="1"/>
</dbReference>
<evidence type="ECO:0000313" key="2">
    <source>
        <dbReference type="EMBL" id="MFC0523606.1"/>
    </source>
</evidence>
<protein>
    <submittedName>
        <fullName evidence="2">Type 2 lanthipeptide synthetase LanM family protein</fullName>
    </submittedName>
</protein>
<feature type="domain" description="Lantibiotic biosynthesis protein dehydration" evidence="1">
    <location>
        <begin position="195"/>
        <end position="567"/>
    </location>
</feature>
<dbReference type="SMART" id="SM01260">
    <property type="entry name" value="LANC_like"/>
    <property type="match status" value="1"/>
</dbReference>
<dbReference type="PANTHER" id="PTHR12736">
    <property type="entry name" value="LANC-LIKE PROTEIN"/>
    <property type="match status" value="1"/>
</dbReference>
<dbReference type="CDD" id="cd04792">
    <property type="entry name" value="LanM-like"/>
    <property type="match status" value="1"/>
</dbReference>
<keyword evidence="3" id="KW-1185">Reference proteome</keyword>
<gene>
    <name evidence="2" type="ORF">ACFFGV_08405</name>
</gene>
<dbReference type="PRINTS" id="PR01950">
    <property type="entry name" value="LANCSUPER"/>
</dbReference>
<dbReference type="RefSeq" id="WP_377346627.1">
    <property type="nucleotide sequence ID" value="NZ_JBHLTP010000005.1"/>
</dbReference>
<organism evidence="2 3">
    <name type="scientific">Pontibacillus salicampi</name>
    <dbReference type="NCBI Taxonomy" id="1449801"/>
    <lineage>
        <taxon>Bacteria</taxon>
        <taxon>Bacillati</taxon>
        <taxon>Bacillota</taxon>
        <taxon>Bacilli</taxon>
        <taxon>Bacillales</taxon>
        <taxon>Bacillaceae</taxon>
        <taxon>Pontibacillus</taxon>
    </lineage>
</organism>
<comment type="caution">
    <text evidence="2">The sequence shown here is derived from an EMBL/GenBank/DDBJ whole genome shotgun (WGS) entry which is preliminary data.</text>
</comment>
<dbReference type="Pfam" id="PF05147">
    <property type="entry name" value="LANC_like"/>
    <property type="match status" value="1"/>
</dbReference>
<dbReference type="EMBL" id="JBHLTP010000005">
    <property type="protein sequence ID" value="MFC0523606.1"/>
    <property type="molecule type" value="Genomic_DNA"/>
</dbReference>
<dbReference type="Pfam" id="PF13575">
    <property type="entry name" value="DUF4135"/>
    <property type="match status" value="1"/>
</dbReference>
<dbReference type="SUPFAM" id="SSF158745">
    <property type="entry name" value="LanC-like"/>
    <property type="match status" value="1"/>
</dbReference>
<dbReference type="InterPro" id="IPR007822">
    <property type="entry name" value="LANC-like"/>
</dbReference>
<dbReference type="PIRSF" id="PIRSF037228">
    <property type="entry name" value="Lant_mod_RumM"/>
    <property type="match status" value="1"/>
</dbReference>
<sequence length="1064" mass="122006">MNGLTDILWSFEKQTSHTANDKETLLDRNIHILYKGKIELVEESLSNILSIQSMDHLRNLYQTEVHNSFSKMNVFLQMVDLIADQEVNPEVRQDQIMFHSYALKVSGYMIDTLQQNTMYQSTKHNLKDEEAFLQDISNQFQQQVLRISYRTLVLDLNKNQQEALLKGKTEEEQYTYYNYELLEDPSYIREFFHLYPTLLRIIANEIRKYHNHITEMLSRYEQDKEEIANTILTLPTPERIESIEIGLGDAHADGRKVAKLQLETSTLIYKPRSLDVDLFYTMLTDYINNKVGESSYHLQTPEVVNRDGYGWVQYIPYKECDTEQDVEWFYRRMGGQLALLYALNAVDFHSENIIAHGRSPILIDLESLFHVPHSQVRVDQENAHVKAFEQLTKSVRAIGLLPFFFGEHNTDVSGIGHKGKSQSIIKVPQIKNPKSSQMKVERDFVDMEATSNQPKLHGDYIQAQDYMDDLKKGFRKVYQTIMENQAEVQQLIHSKKDGIVVRFIPKPTVQYSSFLELSFHPRFLHNSIDREVYLARIWEDAKTNDRFIPLAKHEYEDLINNDVPYFKLYIDSHDLLNARGEVITDYFPHSPLDLVQERIQGFSQEDMNFQLEIIDLSMLATADERKQELNQFTPKDPTEYTSPFQSEAFLIEQAEELAEYLYTKAFVGENNNRANYSWLNTSTVGVEEIQWRLSPMGDTLYDGLSGMAMTYLSLWLVTGNIYYLGIASDITEDIITRFQDLDIQDETKQTMSIGAFSGLSSIVYLLMNMDAVLEETKYRQLAIDITKKIPHFLNQDKEYDIVSGSAGAIVVLINCYKQYGDPIFFDIATKCANHIMDHAITINEEEVAWTGIADQPLTGFSHGSAGIIYALSMLNDIQGSNRLSEYITKGRHYENRQMIASRWMDQRNLEQETAASAWCHGSPGILLSRLGLMDSREESIANAAKEDAEIALHNMYQDGFGREHSLCHGDIGNAAILISYGRKTNQPDVENFGKNLMLESFQGAKQNGFRCGVGRGVETPNFMVGLAGMAYGALYAANEQIPNILCLSIHGVDVAQKDAYHEFS</sequence>
<dbReference type="InterPro" id="IPR025410">
    <property type="entry name" value="Lant_dehyd"/>
</dbReference>
<dbReference type="NCBIfam" id="TIGR03897">
    <property type="entry name" value="lanti_2_LanM"/>
    <property type="match status" value="1"/>
</dbReference>
<reference evidence="2 3" key="1">
    <citation type="submission" date="2024-09" db="EMBL/GenBank/DDBJ databases">
        <authorList>
            <person name="Sun Q."/>
            <person name="Mori K."/>
        </authorList>
    </citation>
    <scope>NUCLEOTIDE SEQUENCE [LARGE SCALE GENOMIC DNA]</scope>
    <source>
        <strain evidence="2 3">NCAIM B.02529</strain>
    </source>
</reference>
<evidence type="ECO:0000313" key="3">
    <source>
        <dbReference type="Proteomes" id="UP001589836"/>
    </source>
</evidence>
<dbReference type="Proteomes" id="UP001589836">
    <property type="component" value="Unassembled WGS sequence"/>
</dbReference>
<dbReference type="Gene3D" id="1.50.10.10">
    <property type="match status" value="1"/>
</dbReference>
<dbReference type="InterPro" id="IPR017146">
    <property type="entry name" value="Lanti_2_LanM"/>
</dbReference>